<dbReference type="InterPro" id="IPR036761">
    <property type="entry name" value="TTHA0802/YceI-like_sf"/>
</dbReference>
<gene>
    <name evidence="3" type="ORF">KJ970_08640</name>
</gene>
<accession>A0A948WCJ5</accession>
<dbReference type="SUPFAM" id="SSF101874">
    <property type="entry name" value="YceI-like"/>
    <property type="match status" value="1"/>
</dbReference>
<comment type="caution">
    <text evidence="3">The sequence shown here is derived from an EMBL/GenBank/DDBJ whole genome shotgun (WGS) entry which is preliminary data.</text>
</comment>
<dbReference type="PANTHER" id="PTHR34406:SF1">
    <property type="entry name" value="PROTEIN YCEI"/>
    <property type="match status" value="1"/>
</dbReference>
<evidence type="ECO:0000313" key="3">
    <source>
        <dbReference type="EMBL" id="MBU2690983.1"/>
    </source>
</evidence>
<name>A0A948WCJ5_UNCEI</name>
<evidence type="ECO:0000313" key="4">
    <source>
        <dbReference type="Proteomes" id="UP000777784"/>
    </source>
</evidence>
<evidence type="ECO:0000259" key="2">
    <source>
        <dbReference type="SMART" id="SM00867"/>
    </source>
</evidence>
<dbReference type="PANTHER" id="PTHR34406">
    <property type="entry name" value="PROTEIN YCEI"/>
    <property type="match status" value="1"/>
</dbReference>
<dbReference type="AlphaFoldDB" id="A0A948WCJ5"/>
<keyword evidence="1" id="KW-0732">Signal</keyword>
<feature type="signal peptide" evidence="1">
    <location>
        <begin position="1"/>
        <end position="27"/>
    </location>
</feature>
<dbReference type="Gene3D" id="2.40.128.110">
    <property type="entry name" value="Lipid/polyisoprenoid-binding, YceI-like"/>
    <property type="match status" value="1"/>
</dbReference>
<organism evidence="3 4">
    <name type="scientific">Eiseniibacteriota bacterium</name>
    <dbReference type="NCBI Taxonomy" id="2212470"/>
    <lineage>
        <taxon>Bacteria</taxon>
        <taxon>Candidatus Eiseniibacteriota</taxon>
    </lineage>
</organism>
<dbReference type="SMART" id="SM00867">
    <property type="entry name" value="YceI"/>
    <property type="match status" value="1"/>
</dbReference>
<proteinExistence type="predicted"/>
<dbReference type="InterPro" id="IPR007372">
    <property type="entry name" value="Lipid/polyisoprenoid-bd_YceI"/>
</dbReference>
<reference evidence="3" key="1">
    <citation type="submission" date="2021-05" db="EMBL/GenBank/DDBJ databases">
        <title>Energy efficiency and biological interactions define the core microbiome of deep oligotrophic groundwater.</title>
        <authorList>
            <person name="Mehrshad M."/>
            <person name="Lopez-Fernandez M."/>
            <person name="Bell E."/>
            <person name="Bernier-Latmani R."/>
            <person name="Bertilsson S."/>
            <person name="Dopson M."/>
        </authorList>
    </citation>
    <scope>NUCLEOTIDE SEQUENCE</scope>
    <source>
        <strain evidence="3">Modern_marine.mb.64</strain>
    </source>
</reference>
<dbReference type="Proteomes" id="UP000777784">
    <property type="component" value="Unassembled WGS sequence"/>
</dbReference>
<dbReference type="EMBL" id="JAHJDP010000042">
    <property type="protein sequence ID" value="MBU2690983.1"/>
    <property type="molecule type" value="Genomic_DNA"/>
</dbReference>
<evidence type="ECO:0000256" key="1">
    <source>
        <dbReference type="SAM" id="SignalP"/>
    </source>
</evidence>
<sequence>MKTKWIGSLAALVALIILSSLSSAALAAEKSYVFGKSDQRTNISFQSDTDFEVIVGTSVKSSGDVTADFEKETAKVNISVPVASLKTGIDMRDEHMRSPGWLDAAQFPSITFVSSSVKLMSGMSWEVKGMFTMHGVSKEIMTTAEVRQIPADAAIKAGLEPGEWIKVTAPFNVKLSDFGVKIPDMAAAKVNDTWKVTFTGYAVAGE</sequence>
<feature type="domain" description="Lipid/polyisoprenoid-binding YceI-like" evidence="2">
    <location>
        <begin position="31"/>
        <end position="203"/>
    </location>
</feature>
<dbReference type="Pfam" id="PF04264">
    <property type="entry name" value="YceI"/>
    <property type="match status" value="1"/>
</dbReference>
<feature type="chain" id="PRO_5037142995" evidence="1">
    <location>
        <begin position="28"/>
        <end position="206"/>
    </location>
</feature>
<protein>
    <submittedName>
        <fullName evidence="3">YceI family protein</fullName>
    </submittedName>
</protein>